<accession>A0A565AX31</accession>
<organism evidence="6 7">
    <name type="scientific">Arabis nemorensis</name>
    <dbReference type="NCBI Taxonomy" id="586526"/>
    <lineage>
        <taxon>Eukaryota</taxon>
        <taxon>Viridiplantae</taxon>
        <taxon>Streptophyta</taxon>
        <taxon>Embryophyta</taxon>
        <taxon>Tracheophyta</taxon>
        <taxon>Spermatophyta</taxon>
        <taxon>Magnoliopsida</taxon>
        <taxon>eudicotyledons</taxon>
        <taxon>Gunneridae</taxon>
        <taxon>Pentapetalae</taxon>
        <taxon>rosids</taxon>
        <taxon>malvids</taxon>
        <taxon>Brassicales</taxon>
        <taxon>Brassicaceae</taxon>
        <taxon>Arabideae</taxon>
        <taxon>Arabis</taxon>
    </lineage>
</organism>
<dbReference type="PROSITE" id="PS51005">
    <property type="entry name" value="NAC"/>
    <property type="match status" value="1"/>
</dbReference>
<dbReference type="PANTHER" id="PTHR31719:SF94">
    <property type="entry name" value="PROTEIN ATAF2"/>
    <property type="match status" value="1"/>
</dbReference>
<dbReference type="Proteomes" id="UP000489600">
    <property type="component" value="Unassembled WGS sequence"/>
</dbReference>
<dbReference type="SUPFAM" id="SSF101941">
    <property type="entry name" value="NAC domain"/>
    <property type="match status" value="1"/>
</dbReference>
<reference evidence="6" key="1">
    <citation type="submission" date="2019-07" db="EMBL/GenBank/DDBJ databases">
        <authorList>
            <person name="Dittberner H."/>
        </authorList>
    </citation>
    <scope>NUCLEOTIDE SEQUENCE [LARGE SCALE GENOMIC DNA]</scope>
</reference>
<dbReference type="OrthoDB" id="10469403at2759"/>
<name>A0A565AX31_9BRAS</name>
<proteinExistence type="predicted"/>
<evidence type="ECO:0000256" key="3">
    <source>
        <dbReference type="ARBA" id="ARBA00023163"/>
    </source>
</evidence>
<dbReference type="InterPro" id="IPR036093">
    <property type="entry name" value="NAC_dom_sf"/>
</dbReference>
<sequence length="262" mass="29682">MILTLPSPSSSFLLPLALTLHSGDFFRRIDSQDSTHGNLKFLLFKDYVNPEFEPLMASMDSDIPPCVRFSPKDNELIRVFLEPWINNVAIDKCLITNVDIYTHHPDLLAHIPSGYFPQGEYWYFVLRTLKGASNKIKRTVGMGNKNGRWVHGRSTTISEGGVTIGHKQKLVFKDSQNMLTGWHQYEYSLHSPQLQQLNVVSHLIYKMEDDAVLAQALDIMEIDAQMEAPVENAILNANAENSFEAIMEDFGALLNPNNMEID</sequence>
<evidence type="ECO:0000259" key="5">
    <source>
        <dbReference type="PROSITE" id="PS51005"/>
    </source>
</evidence>
<dbReference type="Pfam" id="PF02365">
    <property type="entry name" value="NAM"/>
    <property type="match status" value="1"/>
</dbReference>
<dbReference type="GO" id="GO:0006355">
    <property type="term" value="P:regulation of DNA-templated transcription"/>
    <property type="evidence" value="ECO:0007669"/>
    <property type="project" value="InterPro"/>
</dbReference>
<protein>
    <recommendedName>
        <fullName evidence="5">NAC domain-containing protein</fullName>
    </recommendedName>
</protein>
<dbReference type="EMBL" id="CABITT030000001">
    <property type="protein sequence ID" value="VVA93085.1"/>
    <property type="molecule type" value="Genomic_DNA"/>
</dbReference>
<dbReference type="AlphaFoldDB" id="A0A565AX31"/>
<dbReference type="Gene3D" id="2.170.150.80">
    <property type="entry name" value="NAC domain"/>
    <property type="match status" value="1"/>
</dbReference>
<evidence type="ECO:0000313" key="7">
    <source>
        <dbReference type="Proteomes" id="UP000489600"/>
    </source>
</evidence>
<keyword evidence="2" id="KW-0238">DNA-binding</keyword>
<comment type="caution">
    <text evidence="6">The sequence shown here is derived from an EMBL/GenBank/DDBJ whole genome shotgun (WGS) entry which is preliminary data.</text>
</comment>
<keyword evidence="7" id="KW-1185">Reference proteome</keyword>
<keyword evidence="4" id="KW-0539">Nucleus</keyword>
<feature type="domain" description="NAC" evidence="5">
    <location>
        <begin position="63"/>
        <end position="206"/>
    </location>
</feature>
<dbReference type="PANTHER" id="PTHR31719">
    <property type="entry name" value="NAC TRANSCRIPTION FACTOR 56"/>
    <property type="match status" value="1"/>
</dbReference>
<evidence type="ECO:0000256" key="1">
    <source>
        <dbReference type="ARBA" id="ARBA00023015"/>
    </source>
</evidence>
<evidence type="ECO:0000256" key="2">
    <source>
        <dbReference type="ARBA" id="ARBA00023125"/>
    </source>
</evidence>
<evidence type="ECO:0000256" key="4">
    <source>
        <dbReference type="ARBA" id="ARBA00023242"/>
    </source>
</evidence>
<keyword evidence="3" id="KW-0804">Transcription</keyword>
<keyword evidence="1" id="KW-0805">Transcription regulation</keyword>
<dbReference type="GO" id="GO:0003677">
    <property type="term" value="F:DNA binding"/>
    <property type="evidence" value="ECO:0007669"/>
    <property type="project" value="UniProtKB-KW"/>
</dbReference>
<dbReference type="InterPro" id="IPR003441">
    <property type="entry name" value="NAC-dom"/>
</dbReference>
<gene>
    <name evidence="6" type="ORF">ANE_LOCUS3530</name>
</gene>
<evidence type="ECO:0000313" key="6">
    <source>
        <dbReference type="EMBL" id="VVA93085.1"/>
    </source>
</evidence>